<gene>
    <name evidence="2" type="ORF">SAMN04488528_100120</name>
</gene>
<accession>A0A1I0UYQ2</accession>
<dbReference type="Pfam" id="PF14574">
    <property type="entry name" value="RACo_C_ter"/>
    <property type="match status" value="1"/>
</dbReference>
<dbReference type="PROSITE" id="PS51085">
    <property type="entry name" value="2FE2S_FER_2"/>
    <property type="match status" value="1"/>
</dbReference>
<dbReference type="InterPro" id="IPR012675">
    <property type="entry name" value="Beta-grasp_dom_sf"/>
</dbReference>
<keyword evidence="3" id="KW-1185">Reference proteome</keyword>
<protein>
    <submittedName>
        <fullName evidence="2">Uncharacterized 2Fe-2 and 4Fe-4S clusters-containing protein, contains DUF4445 domain</fullName>
    </submittedName>
</protein>
<dbReference type="AlphaFoldDB" id="A0A1I0UYQ2"/>
<dbReference type="InterPro" id="IPR052911">
    <property type="entry name" value="Corrinoid_activation_enz"/>
</dbReference>
<dbReference type="Gene3D" id="3.10.20.30">
    <property type="match status" value="1"/>
</dbReference>
<dbReference type="CDD" id="cd00207">
    <property type="entry name" value="fer2"/>
    <property type="match status" value="1"/>
</dbReference>
<dbReference type="InterPro" id="IPR027980">
    <property type="entry name" value="RACo_C"/>
</dbReference>
<dbReference type="STRING" id="84698.SAMN04488528_100120"/>
<evidence type="ECO:0000259" key="1">
    <source>
        <dbReference type="PROSITE" id="PS51085"/>
    </source>
</evidence>
<evidence type="ECO:0000313" key="3">
    <source>
        <dbReference type="Proteomes" id="UP000198619"/>
    </source>
</evidence>
<dbReference type="Gene3D" id="3.30.420.480">
    <property type="entry name" value="Domain of unknown function (DUF4445)"/>
    <property type="match status" value="1"/>
</dbReference>
<sequence length="599" mass="65733">MKISIKNHKSIEGNLNDNLMDLFKNNQLSLEAPCGGKGLCGKCKVRIIKGQANNITHEEKNILSSDEINNGVRLACLTHPVSDIDVEILNWKETNGNILSYGYMPEFNYNPPLKSVIVKKGDLDFSNNLSIEEVINNKLNIKSSISLEVMKNLSNVVCDSDEIEVVLHNDDIIYVGSKSLNNSIYGICVDIGTTTVVASLVNVYTGEEINSLSSINPQKNYGLDVLTRIDYCNKDGGLKTLQSLIIDCINNLISDLCVENGIDKDRIFEVVISANSTMNHVFLGVDPKTLGKAPYSTVFRHGRIENNKDFNLNINSLGKIYIIPSVSSYIGADIVSGIVVTSLNKRNDKVLFIDIGTNGEIVLSYKGGLLCCSCAAGPALEGMNISCGMRGETGAIEKVKIDNNGVKIEVIGDEVTPSGVCGSGIMDIVGELRRNGLINNKGRFKTKDDLTKEGLENLNHIIIEEPSRGIILHNNQCKSIVFTQKDLRQVQLSKGAILSGFYGLLNYIEMPMESLEQVIIAGQFGSHLTKESLINIGLIPDVLKDKITYVGNSSKAGAIMALLSKDIRFEMDRIIKDIEYVELSTLDGYDKLFTKCLKF</sequence>
<dbReference type="GO" id="GO:0051536">
    <property type="term" value="F:iron-sulfur cluster binding"/>
    <property type="evidence" value="ECO:0007669"/>
    <property type="project" value="InterPro"/>
</dbReference>
<evidence type="ECO:0000313" key="2">
    <source>
        <dbReference type="EMBL" id="SFA69171.1"/>
    </source>
</evidence>
<dbReference type="SUPFAM" id="SSF54292">
    <property type="entry name" value="2Fe-2S ferredoxin-like"/>
    <property type="match status" value="1"/>
</dbReference>
<dbReference type="InterPro" id="IPR001041">
    <property type="entry name" value="2Fe-2S_ferredoxin-type"/>
</dbReference>
<dbReference type="Pfam" id="PF17651">
    <property type="entry name" value="Raco_middle"/>
    <property type="match status" value="1"/>
</dbReference>
<dbReference type="InterPro" id="IPR036010">
    <property type="entry name" value="2Fe-2S_ferredoxin-like_sf"/>
</dbReference>
<dbReference type="PANTHER" id="PTHR42895">
    <property type="entry name" value="IRON-SULFUR CLUSTER-BINDING PROTEIN-RELATED"/>
    <property type="match status" value="1"/>
</dbReference>
<dbReference type="EMBL" id="FOKI01000001">
    <property type="protein sequence ID" value="SFA69171.1"/>
    <property type="molecule type" value="Genomic_DNA"/>
</dbReference>
<organism evidence="2 3">
    <name type="scientific">Clostridium frigidicarnis</name>
    <dbReference type="NCBI Taxonomy" id="84698"/>
    <lineage>
        <taxon>Bacteria</taxon>
        <taxon>Bacillati</taxon>
        <taxon>Bacillota</taxon>
        <taxon>Clostridia</taxon>
        <taxon>Eubacteriales</taxon>
        <taxon>Clostridiaceae</taxon>
        <taxon>Clostridium</taxon>
    </lineage>
</organism>
<name>A0A1I0UYQ2_9CLOT</name>
<reference evidence="2 3" key="1">
    <citation type="submission" date="2016-10" db="EMBL/GenBank/DDBJ databases">
        <authorList>
            <person name="de Groot N.N."/>
        </authorList>
    </citation>
    <scope>NUCLEOTIDE SEQUENCE [LARGE SCALE GENOMIC DNA]</scope>
    <source>
        <strain evidence="2 3">DSM 12271</strain>
    </source>
</reference>
<dbReference type="Proteomes" id="UP000198619">
    <property type="component" value="Unassembled WGS sequence"/>
</dbReference>
<dbReference type="Pfam" id="PF00111">
    <property type="entry name" value="Fer2"/>
    <property type="match status" value="1"/>
</dbReference>
<dbReference type="InterPro" id="IPR041414">
    <property type="entry name" value="Raco-like_middle"/>
</dbReference>
<dbReference type="InterPro" id="IPR042259">
    <property type="entry name" value="Raco-like_middle_sf"/>
</dbReference>
<dbReference type="PANTHER" id="PTHR42895:SF1">
    <property type="entry name" value="IRON-SULFUR CLUSTER PROTEIN"/>
    <property type="match status" value="1"/>
</dbReference>
<proteinExistence type="predicted"/>
<feature type="domain" description="2Fe-2S ferredoxin-type" evidence="1">
    <location>
        <begin position="1"/>
        <end position="92"/>
    </location>
</feature>